<evidence type="ECO:0000313" key="3">
    <source>
        <dbReference type="Proteomes" id="UP000624279"/>
    </source>
</evidence>
<keyword evidence="3" id="KW-1185">Reference proteome</keyword>
<evidence type="ECO:0008006" key="4">
    <source>
        <dbReference type="Google" id="ProtNLM"/>
    </source>
</evidence>
<keyword evidence="1" id="KW-0812">Transmembrane</keyword>
<dbReference type="RefSeq" id="WP_186941154.1">
    <property type="nucleotide sequence ID" value="NZ_JACOGA010000004.1"/>
</dbReference>
<sequence length="96" mass="10489">MPVKLLTNNELNAFEQKWRRVFSAYGTVLASALVYLVAFYPRGNEKSVCYVLGSLSAIGCLHAAKKLRDTERVDSVVDVENLIGGHMDGGVGDLDD</sequence>
<name>A0ABR6Y939_9BURK</name>
<proteinExistence type="predicted"/>
<keyword evidence="1" id="KW-0472">Membrane</keyword>
<dbReference type="Proteomes" id="UP000624279">
    <property type="component" value="Unassembled WGS sequence"/>
</dbReference>
<organism evidence="2 3">
    <name type="scientific">Undibacterium flavidum</name>
    <dbReference type="NCBI Taxonomy" id="2762297"/>
    <lineage>
        <taxon>Bacteria</taxon>
        <taxon>Pseudomonadati</taxon>
        <taxon>Pseudomonadota</taxon>
        <taxon>Betaproteobacteria</taxon>
        <taxon>Burkholderiales</taxon>
        <taxon>Oxalobacteraceae</taxon>
        <taxon>Undibacterium</taxon>
    </lineage>
</organism>
<protein>
    <recommendedName>
        <fullName evidence="4">YiaAB two helix domain-containing protein</fullName>
    </recommendedName>
</protein>
<reference evidence="2 3" key="1">
    <citation type="submission" date="2020-08" db="EMBL/GenBank/DDBJ databases">
        <title>Novel species isolated from subtropical streams in China.</title>
        <authorList>
            <person name="Lu H."/>
        </authorList>
    </citation>
    <scope>NUCLEOTIDE SEQUENCE [LARGE SCALE GENOMIC DNA]</scope>
    <source>
        <strain evidence="2 3">LX15W</strain>
    </source>
</reference>
<dbReference type="EMBL" id="JACOGA010000004">
    <property type="protein sequence ID" value="MBC3873123.1"/>
    <property type="molecule type" value="Genomic_DNA"/>
</dbReference>
<accession>A0ABR6Y939</accession>
<evidence type="ECO:0000256" key="1">
    <source>
        <dbReference type="SAM" id="Phobius"/>
    </source>
</evidence>
<gene>
    <name evidence="2" type="ORF">H8K55_05950</name>
</gene>
<evidence type="ECO:0000313" key="2">
    <source>
        <dbReference type="EMBL" id="MBC3873123.1"/>
    </source>
</evidence>
<keyword evidence="1" id="KW-1133">Transmembrane helix</keyword>
<feature type="transmembrane region" description="Helical" evidence="1">
    <location>
        <begin position="21"/>
        <end position="41"/>
    </location>
</feature>
<comment type="caution">
    <text evidence="2">The sequence shown here is derived from an EMBL/GenBank/DDBJ whole genome shotgun (WGS) entry which is preliminary data.</text>
</comment>